<dbReference type="Proteomes" id="UP000504617">
    <property type="component" value="Unplaced"/>
</dbReference>
<dbReference type="Gene3D" id="3.40.50.300">
    <property type="entry name" value="P-loop containing nucleotide triphosphate hydrolases"/>
    <property type="match status" value="1"/>
</dbReference>
<dbReference type="GeneID" id="106556523"/>
<dbReference type="GO" id="GO:0005525">
    <property type="term" value="F:GTP binding"/>
    <property type="evidence" value="ECO:0007669"/>
    <property type="project" value="UniProtKB-KW"/>
</dbReference>
<dbReference type="FunFam" id="3.40.50.300:FF:000541">
    <property type="entry name" value="Immunity related GTPase M"/>
    <property type="match status" value="1"/>
</dbReference>
<evidence type="ECO:0000256" key="4">
    <source>
        <dbReference type="ARBA" id="ARBA00023134"/>
    </source>
</evidence>
<keyword evidence="3" id="KW-0378">Hydrolase</keyword>
<gene>
    <name evidence="7" type="primary">LOC106556523</name>
</gene>
<sequence>MPDIDEKHPNVSFPFQIIFTGQRATMGNKITKDFLSKQFEEFGRDLSQSSVPELAAKYQKDLNEMQNLPLNIAVAGSVGAGKSSFVNAIRDVRDDDEEAAETGIVEQTKDPKAYPHPSSPQIQIWDLPGIGTDNFKAADYLKKIQFETYDVFIMVTSDRFTENDALLAEEIHRTKKKFYYVRSKIDISIESEKRKRNFDMEETLAKIRRYCEDSLSKAGDLSARVFLISNWKVDKYDFPRLQETIAAELPDYKKQILTLAVHHFSEKELAVKKELMKSYIQKVALVSCACGIVRVPGLSMFCEIGILLDALKRICIAFGLDDQSLHFVA</sequence>
<dbReference type="PROSITE" id="PS51716">
    <property type="entry name" value="G_IRG"/>
    <property type="match status" value="1"/>
</dbReference>
<comment type="similarity">
    <text evidence="1">Belongs to the TRAFAC class dynamin-like GTPase superfamily. IRG family.</text>
</comment>
<evidence type="ECO:0000256" key="2">
    <source>
        <dbReference type="ARBA" id="ARBA00022741"/>
    </source>
</evidence>
<name>A0A6I9Z1R6_9SAUR</name>
<dbReference type="PANTHER" id="PTHR32341">
    <property type="entry name" value="INTERFERON-INDUCIBLE GTPASE"/>
    <property type="match status" value="1"/>
</dbReference>
<dbReference type="InterPro" id="IPR027417">
    <property type="entry name" value="P-loop_NTPase"/>
</dbReference>
<reference evidence="7" key="1">
    <citation type="submission" date="2025-08" db="UniProtKB">
        <authorList>
            <consortium name="RefSeq"/>
        </authorList>
    </citation>
    <scope>IDENTIFICATION</scope>
    <source>
        <tissue evidence="7">Skeletal muscle</tissue>
    </source>
</reference>
<dbReference type="OrthoDB" id="422720at2759"/>
<protein>
    <submittedName>
        <fullName evidence="7">Interferon-inducible GTPase 5-like</fullName>
    </submittedName>
</protein>
<dbReference type="InterPro" id="IPR007743">
    <property type="entry name" value="Immunity-related_GTPase-like"/>
</dbReference>
<evidence type="ECO:0000313" key="6">
    <source>
        <dbReference type="Proteomes" id="UP000504617"/>
    </source>
</evidence>
<dbReference type="RefSeq" id="XP_013930988.1">
    <property type="nucleotide sequence ID" value="XM_014075513.1"/>
</dbReference>
<evidence type="ECO:0000256" key="1">
    <source>
        <dbReference type="ARBA" id="ARBA00005429"/>
    </source>
</evidence>
<feature type="domain" description="IRG-type G" evidence="5">
    <location>
        <begin position="68"/>
        <end position="248"/>
    </location>
</feature>
<dbReference type="KEGG" id="tsr:106556523"/>
<organism evidence="6 7">
    <name type="scientific">Thamnophis sirtalis</name>
    <dbReference type="NCBI Taxonomy" id="35019"/>
    <lineage>
        <taxon>Eukaryota</taxon>
        <taxon>Metazoa</taxon>
        <taxon>Chordata</taxon>
        <taxon>Craniata</taxon>
        <taxon>Vertebrata</taxon>
        <taxon>Euteleostomi</taxon>
        <taxon>Lepidosauria</taxon>
        <taxon>Squamata</taxon>
        <taxon>Bifurcata</taxon>
        <taxon>Unidentata</taxon>
        <taxon>Episquamata</taxon>
        <taxon>Toxicofera</taxon>
        <taxon>Serpentes</taxon>
        <taxon>Colubroidea</taxon>
        <taxon>Colubridae</taxon>
        <taxon>Natricinae</taxon>
        <taxon>Thamnophis</taxon>
    </lineage>
</organism>
<dbReference type="PANTHER" id="PTHR32341:SF17">
    <property type="entry name" value="IRG-TYPE G DOMAIN-CONTAINING PROTEIN"/>
    <property type="match status" value="1"/>
</dbReference>
<accession>A0A6I9Z1R6</accession>
<feature type="non-terminal residue" evidence="7">
    <location>
        <position position="329"/>
    </location>
</feature>
<dbReference type="AlphaFoldDB" id="A0A6I9Z1R6"/>
<evidence type="ECO:0000256" key="3">
    <source>
        <dbReference type="ARBA" id="ARBA00022801"/>
    </source>
</evidence>
<proteinExistence type="inferred from homology"/>
<evidence type="ECO:0000259" key="5">
    <source>
        <dbReference type="PROSITE" id="PS51716"/>
    </source>
</evidence>
<dbReference type="GO" id="GO:0016020">
    <property type="term" value="C:membrane"/>
    <property type="evidence" value="ECO:0007669"/>
    <property type="project" value="InterPro"/>
</dbReference>
<keyword evidence="2" id="KW-0547">Nucleotide-binding</keyword>
<keyword evidence="4" id="KW-0342">GTP-binding</keyword>
<dbReference type="InterPro" id="IPR051515">
    <property type="entry name" value="IRG"/>
</dbReference>
<dbReference type="GO" id="GO:0003924">
    <property type="term" value="F:GTPase activity"/>
    <property type="evidence" value="ECO:0007669"/>
    <property type="project" value="TreeGrafter"/>
</dbReference>
<evidence type="ECO:0000313" key="7">
    <source>
        <dbReference type="RefSeq" id="XP_013930988.1"/>
    </source>
</evidence>
<dbReference type="Pfam" id="PF05049">
    <property type="entry name" value="IIGP"/>
    <property type="match status" value="1"/>
</dbReference>
<dbReference type="SUPFAM" id="SSF52540">
    <property type="entry name" value="P-loop containing nucleoside triphosphate hydrolases"/>
    <property type="match status" value="1"/>
</dbReference>
<keyword evidence="6" id="KW-1185">Reference proteome</keyword>
<dbReference type="InterPro" id="IPR030385">
    <property type="entry name" value="G_IRG_dom"/>
</dbReference>